<feature type="compositionally biased region" description="Low complexity" evidence="1">
    <location>
        <begin position="595"/>
        <end position="612"/>
    </location>
</feature>
<evidence type="ECO:0000313" key="3">
    <source>
        <dbReference type="Proteomes" id="UP000001058"/>
    </source>
</evidence>
<organism evidence="3">
    <name type="scientific">Volvox carteri f. nagariensis</name>
    <dbReference type="NCBI Taxonomy" id="3068"/>
    <lineage>
        <taxon>Eukaryota</taxon>
        <taxon>Viridiplantae</taxon>
        <taxon>Chlorophyta</taxon>
        <taxon>core chlorophytes</taxon>
        <taxon>Chlorophyceae</taxon>
        <taxon>CS clade</taxon>
        <taxon>Chlamydomonadales</taxon>
        <taxon>Volvocaceae</taxon>
        <taxon>Volvox</taxon>
    </lineage>
</organism>
<proteinExistence type="predicted"/>
<evidence type="ECO:0000313" key="2">
    <source>
        <dbReference type="EMBL" id="EFJ43550.1"/>
    </source>
</evidence>
<reference evidence="2 3" key="1">
    <citation type="journal article" date="2010" name="Science">
        <title>Genomic analysis of organismal complexity in the multicellular green alga Volvox carteri.</title>
        <authorList>
            <person name="Prochnik S.E."/>
            <person name="Umen J."/>
            <person name="Nedelcu A.M."/>
            <person name="Hallmann A."/>
            <person name="Miller S.M."/>
            <person name="Nishii I."/>
            <person name="Ferris P."/>
            <person name="Kuo A."/>
            <person name="Mitros T."/>
            <person name="Fritz-Laylin L.K."/>
            <person name="Hellsten U."/>
            <person name="Chapman J."/>
            <person name="Simakov O."/>
            <person name="Rensing S.A."/>
            <person name="Terry A."/>
            <person name="Pangilinan J."/>
            <person name="Kapitonov V."/>
            <person name="Jurka J."/>
            <person name="Salamov A."/>
            <person name="Shapiro H."/>
            <person name="Schmutz J."/>
            <person name="Grimwood J."/>
            <person name="Lindquist E."/>
            <person name="Lucas S."/>
            <person name="Grigoriev I.V."/>
            <person name="Schmitt R."/>
            <person name="Kirk D."/>
            <person name="Rokhsar D.S."/>
        </authorList>
    </citation>
    <scope>NUCLEOTIDE SEQUENCE [LARGE SCALE GENOMIC DNA]</scope>
    <source>
        <strain evidence="3">f. Nagariensis / Eve</strain>
    </source>
</reference>
<dbReference type="InParanoid" id="D8U9X5"/>
<feature type="compositionally biased region" description="Polar residues" evidence="1">
    <location>
        <begin position="51"/>
        <end position="60"/>
    </location>
</feature>
<feature type="compositionally biased region" description="Low complexity" evidence="1">
    <location>
        <begin position="416"/>
        <end position="428"/>
    </location>
</feature>
<feature type="compositionally biased region" description="Gly residues" evidence="1">
    <location>
        <begin position="298"/>
        <end position="307"/>
    </location>
</feature>
<feature type="compositionally biased region" description="Gly residues" evidence="1">
    <location>
        <begin position="950"/>
        <end position="962"/>
    </location>
</feature>
<feature type="region of interest" description="Disordered" evidence="1">
    <location>
        <begin position="1"/>
        <end position="107"/>
    </location>
</feature>
<feature type="region of interest" description="Disordered" evidence="1">
    <location>
        <begin position="471"/>
        <end position="499"/>
    </location>
</feature>
<feature type="compositionally biased region" description="Acidic residues" evidence="1">
    <location>
        <begin position="827"/>
        <end position="842"/>
    </location>
</feature>
<feature type="compositionally biased region" description="Acidic residues" evidence="1">
    <location>
        <begin position="856"/>
        <end position="865"/>
    </location>
</feature>
<dbReference type="GeneID" id="9616612"/>
<dbReference type="KEGG" id="vcn:VOLCADRAFT_96364"/>
<dbReference type="AlphaFoldDB" id="D8U9X5"/>
<dbReference type="Proteomes" id="UP000001058">
    <property type="component" value="Unassembled WGS sequence"/>
</dbReference>
<feature type="compositionally biased region" description="Gly residues" evidence="1">
    <location>
        <begin position="400"/>
        <end position="411"/>
    </location>
</feature>
<name>D8U9X5_VOLCA</name>
<feature type="compositionally biased region" description="Gly residues" evidence="1">
    <location>
        <begin position="475"/>
        <end position="499"/>
    </location>
</feature>
<dbReference type="RefSeq" id="XP_002955479.1">
    <property type="nucleotide sequence ID" value="XM_002955433.1"/>
</dbReference>
<accession>D8U9X5</accession>
<protein>
    <submittedName>
        <fullName evidence="2">Uncharacterized protein</fullName>
    </submittedName>
</protein>
<feature type="compositionally biased region" description="Basic residues" evidence="1">
    <location>
        <begin position="1"/>
        <end position="13"/>
    </location>
</feature>
<feature type="region of interest" description="Disordered" evidence="1">
    <location>
        <begin position="557"/>
        <end position="613"/>
    </location>
</feature>
<feature type="compositionally biased region" description="Low complexity" evidence="1">
    <location>
        <begin position="69"/>
        <end position="80"/>
    </location>
</feature>
<dbReference type="EMBL" id="GL378372">
    <property type="protein sequence ID" value="EFJ43550.1"/>
    <property type="molecule type" value="Genomic_DNA"/>
</dbReference>
<feature type="compositionally biased region" description="Low complexity" evidence="1">
    <location>
        <begin position="96"/>
        <end position="107"/>
    </location>
</feature>
<feature type="region of interest" description="Disordered" evidence="1">
    <location>
        <begin position="373"/>
        <end position="442"/>
    </location>
</feature>
<gene>
    <name evidence="2" type="ORF">VOLCADRAFT_96364</name>
</gene>
<feature type="region of interest" description="Disordered" evidence="1">
    <location>
        <begin position="298"/>
        <end position="336"/>
    </location>
</feature>
<keyword evidence="3" id="KW-1185">Reference proteome</keyword>
<dbReference type="OrthoDB" id="10691272at2759"/>
<feature type="region of interest" description="Disordered" evidence="1">
    <location>
        <begin position="644"/>
        <end position="927"/>
    </location>
</feature>
<feature type="region of interest" description="Disordered" evidence="1">
    <location>
        <begin position="948"/>
        <end position="978"/>
    </location>
</feature>
<sequence length="978" mass="98305">MLIRNQHLRMRRQHMPEKERRHRQAPSLLSRAQDELPAWMATDPADGPLQLTGQGSTLENPQPHPQPHPQHQIHQPQQAPRELPQEPRRVVVDSQAQPARPATSSTATAAFPATAVAAAASPAAASPVVLQPNPHANIADLPRAYPYQLNGTGGGCRRTPGGGGSIAANLRRQRSPFSAQLQPQPLPAHLRSVIGSVADVRAAEMPPEPRAWYDAKLLAQLPPLHAAATSPNQLASELSSLSRRLDCAVQSLSALSALSALSCLASVSSPQRPLHPAAAAAAAAEVYSGGVTGRGGGGTVGGLRGLPGGPPGAGPPAQGLDQGGAAGRSGDPARHETTLAYGGARTATAAGAAAAAAAAAAADSRVDVDPGSVLLGPGGPYVIQRQRRSEGFVGEKSPGSSGGGSGDGDGGAACVDTTPPRQLQQQLQDHQRQPPTLNEPNHLEASVSWDNHRQVGLDGAATVVVQGQPLAVSGTGSGSDSGGGSGGGSGSWRRYGGGGGSGVEIGGGAVAMDVVQSQIAGGERWAPPLWKSRGGVGQPGRSEGASAVVAAVGGVAAGSAEGRSDRGAEGDAESTTGDGAGSGQRKSGSSGGSSSGSTTITATATTESSTRSWDYVTLYPAAPVAFEGVGAAAVREAAAVFGGGDVSDVEASSPLRDGSSDDSIDRGSGRGAGDSTSTSQRGIADTPSSVPASKARRAVQPNEEPPWVRRSGNSSSSKNRSSSSSGDRARKSSGGRDAVHAVQATVFQGEVEEQTQRGGGGVLSGAAAWDDQPPRAVGAVTTDVGSSDGDDFGEGGDDSLHARMEVAGASDGASDGGDGVVAFALDVDADENDDTDVPEGEESIQLQQQRLQQHLEEDDEEEEDLLYSGDAGGVQGGVQRRGPAAAAPLPESQEVRPAAGAVQLGGDHNKKSKVPMGALGDGGVAHEPSDHSLSFSISFSHLVAPEAATRGGGGGGSGGGVIGRAQHNLPSIRRRYGS</sequence>
<feature type="compositionally biased region" description="Low complexity" evidence="1">
    <location>
        <begin position="709"/>
        <end position="726"/>
    </location>
</feature>
<feature type="compositionally biased region" description="Acidic residues" evidence="1">
    <location>
        <begin position="788"/>
        <end position="797"/>
    </location>
</feature>
<evidence type="ECO:0000256" key="1">
    <source>
        <dbReference type="SAM" id="MobiDB-lite"/>
    </source>
</evidence>